<dbReference type="GO" id="GO:0016491">
    <property type="term" value="F:oxidoreductase activity"/>
    <property type="evidence" value="ECO:0007669"/>
    <property type="project" value="UniProtKB-KW"/>
</dbReference>
<organism evidence="2 3">
    <name type="scientific">Leptospira weilii str. 2006001855</name>
    <dbReference type="NCBI Taxonomy" id="996804"/>
    <lineage>
        <taxon>Bacteria</taxon>
        <taxon>Pseudomonadati</taxon>
        <taxon>Spirochaetota</taxon>
        <taxon>Spirochaetia</taxon>
        <taxon>Leptospirales</taxon>
        <taxon>Leptospiraceae</taxon>
        <taxon>Leptospira</taxon>
    </lineage>
</organism>
<gene>
    <name evidence="2" type="ORF">LEP1GSC038_2083</name>
</gene>
<proteinExistence type="predicted"/>
<dbReference type="AlphaFoldDB" id="M6FIV7"/>
<dbReference type="Pfam" id="PF14518">
    <property type="entry name" value="Haem_oxygenas_2"/>
    <property type="match status" value="1"/>
</dbReference>
<dbReference type="EMBL" id="AFJM02000037">
    <property type="protein sequence ID" value="EMM72728.1"/>
    <property type="molecule type" value="Genomic_DNA"/>
</dbReference>
<sequence length="260" mass="30203">MNFDESAFEDHEKFLTVAFELIKSRKKMTSKLYQKILSGDASIKLLQNFVIHRYPIKNFWTRNISGIASRIDNYELRRELIENIYEEETGRLTNSDRHLNTFVDFGEALGLKRSEIVDGDILPETEAVIEHNLNVCNNSKVHFTEGVLSVLLLMEGQPPIISASGGSMEKVMKEVYKLPKKGYEYFSHHASSTKENEFVSDLEDEHANTAIKLLKQYCNTVELRKNALTSLQKAMQLRHEHFDMIYNNYYQHEDAPFRMN</sequence>
<dbReference type="Proteomes" id="UP000012101">
    <property type="component" value="Unassembled WGS sequence"/>
</dbReference>
<dbReference type="Gene3D" id="1.20.910.10">
    <property type="entry name" value="Heme oxygenase-like"/>
    <property type="match status" value="1"/>
</dbReference>
<protein>
    <submittedName>
        <fullName evidence="2">TENA/THI-4 family protein</fullName>
    </submittedName>
</protein>
<dbReference type="PANTHER" id="PTHR40279">
    <property type="entry name" value="PQQC-LIKE PROTEIN"/>
    <property type="match status" value="1"/>
</dbReference>
<evidence type="ECO:0000313" key="2">
    <source>
        <dbReference type="EMBL" id="EMM72728.1"/>
    </source>
</evidence>
<dbReference type="InterPro" id="IPR016084">
    <property type="entry name" value="Haem_Oase-like_multi-hlx"/>
</dbReference>
<dbReference type="InterPro" id="IPR039068">
    <property type="entry name" value="PqqC-like"/>
</dbReference>
<keyword evidence="1" id="KW-0560">Oxidoreductase</keyword>
<dbReference type="SUPFAM" id="SSF48613">
    <property type="entry name" value="Heme oxygenase-like"/>
    <property type="match status" value="1"/>
</dbReference>
<dbReference type="SMART" id="SM01236">
    <property type="entry name" value="Haem_oxygenase_2"/>
    <property type="match status" value="1"/>
</dbReference>
<comment type="caution">
    <text evidence="2">The sequence shown here is derived from an EMBL/GenBank/DDBJ whole genome shotgun (WGS) entry which is preliminary data.</text>
</comment>
<dbReference type="PANTHER" id="PTHR40279:SF3">
    <property type="entry name" value="4-AMINOBENZOATE SYNTHASE"/>
    <property type="match status" value="1"/>
</dbReference>
<reference evidence="2 3" key="1">
    <citation type="submission" date="2013-01" db="EMBL/GenBank/DDBJ databases">
        <authorList>
            <person name="Harkins D.M."/>
            <person name="Durkin A.S."/>
            <person name="Brinkac L.M."/>
            <person name="Haft D.H."/>
            <person name="Selengut J.D."/>
            <person name="Sanka R."/>
            <person name="DePew J."/>
            <person name="Purushe J."/>
            <person name="Hospenthal D.R."/>
            <person name="Murray C.K."/>
            <person name="Pimentel G."/>
            <person name="Wasfy M."/>
            <person name="Vinetz J.M."/>
            <person name="Sutton G.G."/>
            <person name="Nierman W.C."/>
            <person name="Fouts D.E."/>
        </authorList>
    </citation>
    <scope>NUCLEOTIDE SEQUENCE [LARGE SCALE GENOMIC DNA]</scope>
    <source>
        <strain evidence="2 3">2006001855</strain>
    </source>
</reference>
<evidence type="ECO:0000313" key="3">
    <source>
        <dbReference type="Proteomes" id="UP000012101"/>
    </source>
</evidence>
<evidence type="ECO:0000256" key="1">
    <source>
        <dbReference type="ARBA" id="ARBA00023002"/>
    </source>
</evidence>
<name>M6FIV7_9LEPT</name>
<accession>M6FIV7</accession>